<dbReference type="InterPro" id="IPR017170">
    <property type="entry name" value="Lhr-like"/>
</dbReference>
<keyword evidence="8" id="KW-0413">Isomerase</keyword>
<evidence type="ECO:0000256" key="3">
    <source>
        <dbReference type="ARBA" id="ARBA00022801"/>
    </source>
</evidence>
<evidence type="ECO:0000256" key="2">
    <source>
        <dbReference type="ARBA" id="ARBA00022763"/>
    </source>
</evidence>
<dbReference type="KEGG" id="nfn:NFRAN_2731"/>
<evidence type="ECO:0000256" key="4">
    <source>
        <dbReference type="ARBA" id="ARBA00022806"/>
    </source>
</evidence>
<evidence type="ECO:0000256" key="5">
    <source>
        <dbReference type="ARBA" id="ARBA00022840"/>
    </source>
</evidence>
<dbReference type="InterPro" id="IPR027417">
    <property type="entry name" value="P-loop_NTPase"/>
</dbReference>
<proteinExistence type="inferred from homology"/>
<dbReference type="GO" id="GO:0140097">
    <property type="term" value="F:catalytic activity, acting on DNA"/>
    <property type="evidence" value="ECO:0007669"/>
    <property type="project" value="UniProtKB-ARBA"/>
</dbReference>
<evidence type="ECO:0000259" key="10">
    <source>
        <dbReference type="PROSITE" id="PS51192"/>
    </source>
</evidence>
<dbReference type="GO" id="GO:0003724">
    <property type="term" value="F:RNA helicase activity"/>
    <property type="evidence" value="ECO:0007669"/>
    <property type="project" value="UniProtKB-EC"/>
</dbReference>
<dbReference type="EC" id="3.6.4.13" evidence="12"/>
<dbReference type="Gene3D" id="3.40.50.300">
    <property type="entry name" value="P-loop containing nucleotide triphosphate hydrolases"/>
    <property type="match status" value="2"/>
</dbReference>
<evidence type="ECO:0000313" key="13">
    <source>
        <dbReference type="Proteomes" id="UP000294299"/>
    </source>
</evidence>
<dbReference type="PANTHER" id="PTHR47962:SF5">
    <property type="entry name" value="ATP-DEPENDENT HELICASE LHR-RELATED"/>
    <property type="match status" value="1"/>
</dbReference>
<dbReference type="AlphaFoldDB" id="A0A484IBC7"/>
<dbReference type="PROSITE" id="PS51194">
    <property type="entry name" value="HELICASE_CTER"/>
    <property type="match status" value="1"/>
</dbReference>
<keyword evidence="4 12" id="KW-0347">Helicase</keyword>
<reference evidence="12 13" key="1">
    <citation type="submission" date="2019-02" db="EMBL/GenBank/DDBJ databases">
        <authorList>
            <person name="Lehtovirta-Morley E L."/>
        </authorList>
    </citation>
    <scope>NUCLEOTIDE SEQUENCE [LARGE SCALE GENOMIC DNA]</scope>
    <source>
        <strain evidence="12">NFRAN1</strain>
    </source>
</reference>
<dbReference type="GO" id="GO:0005524">
    <property type="term" value="F:ATP binding"/>
    <property type="evidence" value="ECO:0007669"/>
    <property type="project" value="UniProtKB-KW"/>
</dbReference>
<dbReference type="InterPro" id="IPR011545">
    <property type="entry name" value="DEAD/DEAH_box_helicase_dom"/>
</dbReference>
<dbReference type="Pfam" id="PF00271">
    <property type="entry name" value="Helicase_C"/>
    <property type="match status" value="1"/>
</dbReference>
<dbReference type="InterPro" id="IPR045628">
    <property type="entry name" value="Lhr_WH_dom"/>
</dbReference>
<dbReference type="InterPro" id="IPR052511">
    <property type="entry name" value="ATP-dep_Helicase"/>
</dbReference>
<dbReference type="PANTHER" id="PTHR47962">
    <property type="entry name" value="ATP-DEPENDENT HELICASE LHR-RELATED-RELATED"/>
    <property type="match status" value="1"/>
</dbReference>
<dbReference type="SMART" id="SM00490">
    <property type="entry name" value="HELICc"/>
    <property type="match status" value="1"/>
</dbReference>
<dbReference type="GO" id="GO:0003677">
    <property type="term" value="F:DNA binding"/>
    <property type="evidence" value="ECO:0007669"/>
    <property type="project" value="UniProtKB-KW"/>
</dbReference>
<dbReference type="Pfam" id="PF19306">
    <property type="entry name" value="WHD_Lhr"/>
    <property type="match status" value="1"/>
</dbReference>
<accession>A0A484IBC7</accession>
<dbReference type="InterPro" id="IPR001650">
    <property type="entry name" value="Helicase_C-like"/>
</dbReference>
<dbReference type="InterPro" id="IPR014001">
    <property type="entry name" value="Helicase_ATP-bd"/>
</dbReference>
<dbReference type="PROSITE" id="PS51192">
    <property type="entry name" value="HELICASE_ATP_BIND_1"/>
    <property type="match status" value="1"/>
</dbReference>
<evidence type="ECO:0000256" key="8">
    <source>
        <dbReference type="ARBA" id="ARBA00023235"/>
    </source>
</evidence>
<dbReference type="Pfam" id="PF00270">
    <property type="entry name" value="DEAD"/>
    <property type="match status" value="1"/>
</dbReference>
<name>A0A484IBC7_9ARCH</name>
<feature type="domain" description="Helicase ATP-binding" evidence="10">
    <location>
        <begin position="68"/>
        <end position="249"/>
    </location>
</feature>
<keyword evidence="7" id="KW-0234">DNA repair</keyword>
<sequence>MIFCLQEEEQIGSKIYMKRENLEGKPLKPRISSNLIKLNDYSLTERLILDKFAKESFDRLTSIQEQSYRVIARRKNSLLVAPTGSGKTEAAIIPVISILSEEKNHQKKNNGIKCLYVTPQRSLNNDVLRRIVRYATAENLNVEIRHGDTPYSRRKKIVQHPPEILITTPESLGIILVNEKMGELLKSVQWVIVDEIHEIIPSKRGAYLSLALERLALYNSNFCRIGISATVGDIYATAKYLVGNKRKCAIIIDRTLRKYDLELKHIEGSIKEVSSYIVNYVSSNHPNSSVLLFTNTRDESEFLSTLLKSHTSLEVYIHHGSLSKDVREETEKLLRKGFVGIVVCTSSLELGLDIGSIDLVIHYGSPRQVSKLMQRIGRSRHSHHASAKGLIITNNYDDFIESLSIIHRVERGSIEDQIPHECALDVLAHNIVGAILQGKEKLDLKKLYEVFSTAFLFRSLTFFDFVDCINILSNNYILKFDREKNLLYRTRKSYLYYYENISTIPHVTKFEVIDSIANRRIGTLDQQFVGNYGEKGNVFVLRGSQWRILTVNEAKFQVYVEPLSGAPINIPYWVGEMIPVDHETAIQVGKIRRFMKSCRLSQMNVLKYVDKQLATRINDYLKPLKVIPDSDNVVVESVPSENLVVIHSTFGSKVNNTLGSLFSTFLSSKTGYEVEYRSDPYRILLSSANTRIRQIHIFSLFEDNFDIESVLIASFTGTYSANWKVWMVAKRFGIIDKNSVYDKRMARIIYERYRKTSISKESIRELIHDKYDIAATSVIIEKIKSGSIKLHWFDNSQFSGLSQPILSKSKKIVSSPQNMENGILELIYERLIKTKHKLICVRCALWERIYETNDVPEKLTCPYCKSRLITATFWKDTELKDIIRRKLMGGSLAKDEMNKFDRAWKLASLINNFGRLAIFVLSGHGIGVDTCARILRNYTDDRNLLKAIYEAEKQYVMTRGFWDN</sequence>
<dbReference type="GO" id="GO:0006281">
    <property type="term" value="P:DNA repair"/>
    <property type="evidence" value="ECO:0007669"/>
    <property type="project" value="UniProtKB-KW"/>
</dbReference>
<dbReference type="EMBL" id="LR216287">
    <property type="protein sequence ID" value="VFJ15054.1"/>
    <property type="molecule type" value="Genomic_DNA"/>
</dbReference>
<comment type="similarity">
    <text evidence="9">Belongs to the Lhr helicase family. Lhr-Core subfamily.</text>
</comment>
<dbReference type="InterPro" id="IPR013701">
    <property type="entry name" value="Lhr-like_DEAD/DEAH_assoc"/>
</dbReference>
<evidence type="ECO:0000256" key="9">
    <source>
        <dbReference type="ARBA" id="ARBA00093467"/>
    </source>
</evidence>
<evidence type="ECO:0000256" key="7">
    <source>
        <dbReference type="ARBA" id="ARBA00023204"/>
    </source>
</evidence>
<keyword evidence="13" id="KW-1185">Reference proteome</keyword>
<organism evidence="12 13">
    <name type="scientific">Candidatus Nitrosocosmicus franklandianus</name>
    <dbReference type="NCBI Taxonomy" id="1798806"/>
    <lineage>
        <taxon>Archaea</taxon>
        <taxon>Nitrososphaerota</taxon>
        <taxon>Nitrososphaeria</taxon>
        <taxon>Nitrososphaerales</taxon>
        <taxon>Nitrososphaeraceae</taxon>
        <taxon>Candidatus Nitrosocosmicus</taxon>
    </lineage>
</organism>
<evidence type="ECO:0000313" key="12">
    <source>
        <dbReference type="EMBL" id="VFJ15054.1"/>
    </source>
</evidence>
<feature type="domain" description="Helicase C-terminal" evidence="11">
    <location>
        <begin position="272"/>
        <end position="425"/>
    </location>
</feature>
<dbReference type="PIRSF" id="PIRSF037307">
    <property type="entry name" value="Lhr-like_helic_prd"/>
    <property type="match status" value="1"/>
</dbReference>
<keyword evidence="5" id="KW-0067">ATP-binding</keyword>
<dbReference type="SMART" id="SM00487">
    <property type="entry name" value="DEXDc"/>
    <property type="match status" value="1"/>
</dbReference>
<dbReference type="Pfam" id="PF08494">
    <property type="entry name" value="DEAD_assoc"/>
    <property type="match status" value="1"/>
</dbReference>
<evidence type="ECO:0000256" key="1">
    <source>
        <dbReference type="ARBA" id="ARBA00022741"/>
    </source>
</evidence>
<keyword evidence="6" id="KW-0238">DNA-binding</keyword>
<evidence type="ECO:0000259" key="11">
    <source>
        <dbReference type="PROSITE" id="PS51194"/>
    </source>
</evidence>
<keyword evidence="2" id="KW-0227">DNA damage</keyword>
<dbReference type="Proteomes" id="UP000294299">
    <property type="component" value="Chromosome NFRAN"/>
</dbReference>
<dbReference type="SUPFAM" id="SSF52540">
    <property type="entry name" value="P-loop containing nucleoside triphosphate hydrolases"/>
    <property type="match status" value="1"/>
</dbReference>
<keyword evidence="1" id="KW-0547">Nucleotide-binding</keyword>
<protein>
    <submittedName>
        <fullName evidence="12">ATP-dependent RNA helicase RhlE</fullName>
        <ecNumber evidence="12">3.6.4.13</ecNumber>
    </submittedName>
</protein>
<dbReference type="GO" id="GO:0016887">
    <property type="term" value="F:ATP hydrolysis activity"/>
    <property type="evidence" value="ECO:0007669"/>
    <property type="project" value="TreeGrafter"/>
</dbReference>
<gene>
    <name evidence="12" type="primary">rhlE</name>
    <name evidence="12" type="ORF">NFRAN_2731</name>
</gene>
<keyword evidence="3 12" id="KW-0378">Hydrolase</keyword>
<evidence type="ECO:0000256" key="6">
    <source>
        <dbReference type="ARBA" id="ARBA00023125"/>
    </source>
</evidence>